<dbReference type="EMBL" id="LAZR01066665">
    <property type="protein sequence ID" value="KKK53123.1"/>
    <property type="molecule type" value="Genomic_DNA"/>
</dbReference>
<dbReference type="SUPFAM" id="SSF51735">
    <property type="entry name" value="NAD(P)-binding Rossmann-fold domains"/>
    <property type="match status" value="1"/>
</dbReference>
<dbReference type="Pfam" id="PF04321">
    <property type="entry name" value="RmlD_sub_bind"/>
    <property type="match status" value="1"/>
</dbReference>
<organism evidence="2">
    <name type="scientific">marine sediment metagenome</name>
    <dbReference type="NCBI Taxonomy" id="412755"/>
    <lineage>
        <taxon>unclassified sequences</taxon>
        <taxon>metagenomes</taxon>
        <taxon>ecological metagenomes</taxon>
    </lineage>
</organism>
<protein>
    <recommendedName>
        <fullName evidence="1">RmlD-like substrate binding domain-containing protein</fullName>
    </recommendedName>
</protein>
<dbReference type="Gene3D" id="3.40.50.720">
    <property type="entry name" value="NAD(P)-binding Rossmann-like Domain"/>
    <property type="match status" value="1"/>
</dbReference>
<dbReference type="GO" id="GO:0005829">
    <property type="term" value="C:cytosol"/>
    <property type="evidence" value="ECO:0007669"/>
    <property type="project" value="TreeGrafter"/>
</dbReference>
<dbReference type="InterPro" id="IPR029903">
    <property type="entry name" value="RmlD-like-bd"/>
</dbReference>
<name>A0A0F8W926_9ZZZZ</name>
<dbReference type="InterPro" id="IPR036291">
    <property type="entry name" value="NAD(P)-bd_dom_sf"/>
</dbReference>
<gene>
    <name evidence="2" type="ORF">LCGC14_3097950</name>
</gene>
<dbReference type="InterPro" id="IPR005913">
    <property type="entry name" value="dTDP_dehydrorham_reduct"/>
</dbReference>
<evidence type="ECO:0000313" key="2">
    <source>
        <dbReference type="EMBL" id="KKK53123.1"/>
    </source>
</evidence>
<reference evidence="2" key="1">
    <citation type="journal article" date="2015" name="Nature">
        <title>Complex archaea that bridge the gap between prokaryotes and eukaryotes.</title>
        <authorList>
            <person name="Spang A."/>
            <person name="Saw J.H."/>
            <person name="Jorgensen S.L."/>
            <person name="Zaremba-Niedzwiedzka K."/>
            <person name="Martijn J."/>
            <person name="Lind A.E."/>
            <person name="van Eijk R."/>
            <person name="Schleper C."/>
            <person name="Guy L."/>
            <person name="Ettema T.J."/>
        </authorList>
    </citation>
    <scope>NUCLEOTIDE SEQUENCE</scope>
</reference>
<dbReference type="AlphaFoldDB" id="A0A0F8W926"/>
<proteinExistence type="predicted"/>
<dbReference type="PANTHER" id="PTHR10491:SF4">
    <property type="entry name" value="METHIONINE ADENOSYLTRANSFERASE 2 SUBUNIT BETA"/>
    <property type="match status" value="1"/>
</dbReference>
<dbReference type="GO" id="GO:0019305">
    <property type="term" value="P:dTDP-rhamnose biosynthetic process"/>
    <property type="evidence" value="ECO:0007669"/>
    <property type="project" value="TreeGrafter"/>
</dbReference>
<dbReference type="GO" id="GO:0008831">
    <property type="term" value="F:dTDP-4-dehydrorhamnose reductase activity"/>
    <property type="evidence" value="ECO:0007669"/>
    <property type="project" value="TreeGrafter"/>
</dbReference>
<comment type="caution">
    <text evidence="2">The sequence shown here is derived from an EMBL/GenBank/DDBJ whole genome shotgun (WGS) entry which is preliminary data.</text>
</comment>
<dbReference type="PANTHER" id="PTHR10491">
    <property type="entry name" value="DTDP-4-DEHYDRORHAMNOSE REDUCTASE"/>
    <property type="match status" value="1"/>
</dbReference>
<dbReference type="Gene3D" id="3.90.25.10">
    <property type="entry name" value="UDP-galactose 4-epimerase, domain 1"/>
    <property type="match status" value="1"/>
</dbReference>
<accession>A0A0F8W926</accession>
<sequence>MNYQNNDVVVLGCEGMLGRAVDKVIEASDYYQSIPYELGFDITNVTDVSRLTGAKIINCAGIVRGRYDVSAKRMGEVNALAPHMIAAVAKRLIHVSTDCVFDGSKGPYVESDEPTPSDHYGMSKLIGEIDYAPHLTVRTSFVGFGQRGLLRWLLTQEHGATVSGFRRWLWNGLYVDTVARHLVRLLDDPITDIVHIEGPLISKYELLDMLATTIRPDLTVSPSVSSDKNMVLKSERLVWGDAPDTTFSWTTMIEEIKDYYEANEKLPW</sequence>
<evidence type="ECO:0000259" key="1">
    <source>
        <dbReference type="Pfam" id="PF04321"/>
    </source>
</evidence>
<feature type="domain" description="RmlD-like substrate binding" evidence="1">
    <location>
        <begin position="8"/>
        <end position="146"/>
    </location>
</feature>